<gene>
    <name evidence="1" type="ORF">E1294_40440</name>
</gene>
<dbReference type="Proteomes" id="UP000294543">
    <property type="component" value="Unassembled WGS sequence"/>
</dbReference>
<protein>
    <submittedName>
        <fullName evidence="1">Uncharacterized protein</fullName>
    </submittedName>
</protein>
<organism evidence="1 2">
    <name type="scientific">Nonomuraea diastatica</name>
    <dbReference type="NCBI Taxonomy" id="1848329"/>
    <lineage>
        <taxon>Bacteria</taxon>
        <taxon>Bacillati</taxon>
        <taxon>Actinomycetota</taxon>
        <taxon>Actinomycetes</taxon>
        <taxon>Streptosporangiales</taxon>
        <taxon>Streptosporangiaceae</taxon>
        <taxon>Nonomuraea</taxon>
    </lineage>
</organism>
<evidence type="ECO:0000313" key="2">
    <source>
        <dbReference type="Proteomes" id="UP000294543"/>
    </source>
</evidence>
<dbReference type="EMBL" id="SMKP01000170">
    <property type="protein sequence ID" value="TDD13595.1"/>
    <property type="molecule type" value="Genomic_DNA"/>
</dbReference>
<name>A0A4R4WDW7_9ACTN</name>
<proteinExistence type="predicted"/>
<dbReference type="RefSeq" id="WP_132516255.1">
    <property type="nucleotide sequence ID" value="NZ_SMKP01000170.1"/>
</dbReference>
<evidence type="ECO:0000313" key="1">
    <source>
        <dbReference type="EMBL" id="TDD13595.1"/>
    </source>
</evidence>
<dbReference type="AlphaFoldDB" id="A0A4R4WDW7"/>
<sequence length="110" mass="11890">MHWPSAAWARPSWAAGLVARLARVRGTMQRLPVAVERLVVMAPVVPQKAHAVDGLELPVAVADPACEVRACSYRPPMRCVSHDLRAVPDAIGYATRCGSGWRAPPVNFPV</sequence>
<accession>A0A4R4WDW7</accession>
<reference evidence="1 2" key="1">
    <citation type="submission" date="2019-03" db="EMBL/GenBank/DDBJ databases">
        <title>Draft genome sequences of novel Actinobacteria.</title>
        <authorList>
            <person name="Sahin N."/>
            <person name="Ay H."/>
            <person name="Saygin H."/>
        </authorList>
    </citation>
    <scope>NUCLEOTIDE SEQUENCE [LARGE SCALE GENOMIC DNA]</scope>
    <source>
        <strain evidence="1 2">KC712</strain>
    </source>
</reference>
<comment type="caution">
    <text evidence="1">The sequence shown here is derived from an EMBL/GenBank/DDBJ whole genome shotgun (WGS) entry which is preliminary data.</text>
</comment>
<keyword evidence="2" id="KW-1185">Reference proteome</keyword>